<evidence type="ECO:0000313" key="1">
    <source>
        <dbReference type="EMBL" id="SKM48250.1"/>
    </source>
</evidence>
<gene>
    <name evidence="1" type="ORF">SAMEA2259716_04189</name>
</gene>
<organism evidence="1 2">
    <name type="scientific">Mycobacteroides abscessus subsp. massiliense</name>
    <dbReference type="NCBI Taxonomy" id="1962118"/>
    <lineage>
        <taxon>Bacteria</taxon>
        <taxon>Bacillati</taxon>
        <taxon>Actinomycetota</taxon>
        <taxon>Actinomycetes</taxon>
        <taxon>Mycobacteriales</taxon>
        <taxon>Mycobacteriaceae</taxon>
        <taxon>Mycobacteroides</taxon>
        <taxon>Mycobacteroides abscessus</taxon>
    </lineage>
</organism>
<protein>
    <submittedName>
        <fullName evidence="1">Uncharacterized protein</fullName>
    </submittedName>
</protein>
<dbReference type="Proteomes" id="UP000190074">
    <property type="component" value="Unassembled WGS sequence"/>
</dbReference>
<accession>A0A1U5Y3T1</accession>
<reference evidence="1 2" key="1">
    <citation type="submission" date="2016-11" db="EMBL/GenBank/DDBJ databases">
        <authorList>
            <consortium name="Pathogen Informatics"/>
        </authorList>
    </citation>
    <scope>NUCLEOTIDE SEQUENCE [LARGE SCALE GENOMIC DNA]</scope>
    <source>
        <strain evidence="1 2">911</strain>
    </source>
</reference>
<dbReference type="AlphaFoldDB" id="A0A1U5Y3T1"/>
<dbReference type="EMBL" id="FVGW01000009">
    <property type="protein sequence ID" value="SKM48250.1"/>
    <property type="molecule type" value="Genomic_DNA"/>
</dbReference>
<proteinExistence type="predicted"/>
<name>A0A1U5Y3T1_9MYCO</name>
<evidence type="ECO:0000313" key="2">
    <source>
        <dbReference type="Proteomes" id="UP000190074"/>
    </source>
</evidence>
<sequence>MLPHRTSLGALGMSCNFGEVFFDELMGFLG</sequence>